<dbReference type="GO" id="GO:0006635">
    <property type="term" value="P:fatty acid beta-oxidation"/>
    <property type="evidence" value="ECO:0007669"/>
    <property type="project" value="TreeGrafter"/>
</dbReference>
<sequence length="253" mass="28789">MPIRFECKNSCVALIDIDLGNKNTFNISEMNELIKIFEEHIEKELDLKAILIKSSNADFYATGPAVKEIKNLDKDGARYYITILNRMTKHIQESPVPVICVVKGAVSGIGFDIVSSADFRFALKDTVFADVSSKYGLLSPSSIALRLSFLIGVQRAKEIILSGKDYSGRDLYNFNFLTNIFDADEIDTRVDDFLNKFKELSIDSLRLKKRFFIDLWKNYIKNNQFPVDDIFSELLKSGKDWKKLLAGSENKTL</sequence>
<dbReference type="SUPFAM" id="SSF52096">
    <property type="entry name" value="ClpP/crotonase"/>
    <property type="match status" value="1"/>
</dbReference>
<evidence type="ECO:0000313" key="2">
    <source>
        <dbReference type="Proteomes" id="UP000320813"/>
    </source>
</evidence>
<dbReference type="Gene3D" id="3.90.226.10">
    <property type="entry name" value="2-enoyl-CoA Hydratase, Chain A, domain 1"/>
    <property type="match status" value="1"/>
</dbReference>
<name>A0A519BBI8_9DELT</name>
<keyword evidence="1" id="KW-0413">Isomerase</keyword>
<dbReference type="PANTHER" id="PTHR11941:SF54">
    <property type="entry name" value="ENOYL-COA HYDRATASE, MITOCHONDRIAL"/>
    <property type="match status" value="1"/>
</dbReference>
<dbReference type="Proteomes" id="UP000320813">
    <property type="component" value="Unassembled WGS sequence"/>
</dbReference>
<dbReference type="GO" id="GO:0016853">
    <property type="term" value="F:isomerase activity"/>
    <property type="evidence" value="ECO:0007669"/>
    <property type="project" value="UniProtKB-KW"/>
</dbReference>
<dbReference type="PANTHER" id="PTHR11941">
    <property type="entry name" value="ENOYL-COA HYDRATASE-RELATED"/>
    <property type="match status" value="1"/>
</dbReference>
<comment type="caution">
    <text evidence="1">The sequence shown here is derived from an EMBL/GenBank/DDBJ whole genome shotgun (WGS) entry which is preliminary data.</text>
</comment>
<reference evidence="1 2" key="1">
    <citation type="submission" date="2019-01" db="EMBL/GenBank/DDBJ databases">
        <title>Insights into ecological role of a new deltaproteobacterial order Candidatus Sinidesulfobacterales (Sva0485) by metagenomics and metatranscriptomics.</title>
        <authorList>
            <person name="Tan S."/>
            <person name="Liu J."/>
            <person name="Fang Y."/>
            <person name="Hedlund B.P."/>
            <person name="Lian Z.H."/>
            <person name="Huang L.Y."/>
            <person name="Li J.T."/>
            <person name="Huang L.N."/>
            <person name="Li W.J."/>
            <person name="Jiang H.C."/>
            <person name="Dong H.L."/>
            <person name="Shu W.S."/>
        </authorList>
    </citation>
    <scope>NUCLEOTIDE SEQUENCE [LARGE SCALE GENOMIC DNA]</scope>
    <source>
        <strain evidence="1">AP3</strain>
    </source>
</reference>
<dbReference type="InterPro" id="IPR001753">
    <property type="entry name" value="Enoyl-CoA_hydra/iso"/>
</dbReference>
<evidence type="ECO:0000313" key="1">
    <source>
        <dbReference type="EMBL" id="RZD14637.1"/>
    </source>
</evidence>
<organism evidence="1 2">
    <name type="scientific">Candidatus Acidulodesulfobacterium ferriphilum</name>
    <dbReference type="NCBI Taxonomy" id="2597223"/>
    <lineage>
        <taxon>Bacteria</taxon>
        <taxon>Deltaproteobacteria</taxon>
        <taxon>Candidatus Acidulodesulfobacterales</taxon>
        <taxon>Candidatus Acidulodesulfobacterium</taxon>
    </lineage>
</organism>
<dbReference type="AlphaFoldDB" id="A0A519BBI8"/>
<accession>A0A519BBI8</accession>
<dbReference type="InterPro" id="IPR029045">
    <property type="entry name" value="ClpP/crotonase-like_dom_sf"/>
</dbReference>
<dbReference type="EMBL" id="SGBD01000002">
    <property type="protein sequence ID" value="RZD14637.1"/>
    <property type="molecule type" value="Genomic_DNA"/>
</dbReference>
<protein>
    <submittedName>
        <fullName evidence="1">Enoyl-CoA hydratase/isomerase family protein</fullName>
    </submittedName>
</protein>
<proteinExistence type="predicted"/>
<dbReference type="CDD" id="cd06558">
    <property type="entry name" value="crotonase-like"/>
    <property type="match status" value="1"/>
</dbReference>
<gene>
    <name evidence="1" type="ORF">EVJ47_05580</name>
</gene>
<dbReference type="Pfam" id="PF00378">
    <property type="entry name" value="ECH_1"/>
    <property type="match status" value="1"/>
</dbReference>